<reference evidence="1 2" key="1">
    <citation type="journal article" date="2020" name="Cell">
        <title>Large-Scale Comparative Analyses of Tick Genomes Elucidate Their Genetic Diversity and Vector Capacities.</title>
        <authorList>
            <consortium name="Tick Genome and Microbiome Consortium (TIGMIC)"/>
            <person name="Jia N."/>
            <person name="Wang J."/>
            <person name="Shi W."/>
            <person name="Du L."/>
            <person name="Sun Y."/>
            <person name="Zhan W."/>
            <person name="Jiang J.F."/>
            <person name="Wang Q."/>
            <person name="Zhang B."/>
            <person name="Ji P."/>
            <person name="Bell-Sakyi L."/>
            <person name="Cui X.M."/>
            <person name="Yuan T.T."/>
            <person name="Jiang B.G."/>
            <person name="Yang W.F."/>
            <person name="Lam T.T."/>
            <person name="Chang Q.C."/>
            <person name="Ding S.J."/>
            <person name="Wang X.J."/>
            <person name="Zhu J.G."/>
            <person name="Ruan X.D."/>
            <person name="Zhao L."/>
            <person name="Wei J.T."/>
            <person name="Ye R.Z."/>
            <person name="Que T.C."/>
            <person name="Du C.H."/>
            <person name="Zhou Y.H."/>
            <person name="Cheng J.X."/>
            <person name="Dai P.F."/>
            <person name="Guo W.B."/>
            <person name="Han X.H."/>
            <person name="Huang E.J."/>
            <person name="Li L.F."/>
            <person name="Wei W."/>
            <person name="Gao Y.C."/>
            <person name="Liu J.Z."/>
            <person name="Shao H.Z."/>
            <person name="Wang X."/>
            <person name="Wang C.C."/>
            <person name="Yang T.C."/>
            <person name="Huo Q.B."/>
            <person name="Li W."/>
            <person name="Chen H.Y."/>
            <person name="Chen S.E."/>
            <person name="Zhou L.G."/>
            <person name="Ni X.B."/>
            <person name="Tian J.H."/>
            <person name="Sheng Y."/>
            <person name="Liu T."/>
            <person name="Pan Y.S."/>
            <person name="Xia L.Y."/>
            <person name="Li J."/>
            <person name="Zhao F."/>
            <person name="Cao W.C."/>
        </authorList>
    </citation>
    <scope>NUCLEOTIDE SEQUENCE [LARGE SCALE GENOMIC DNA]</scope>
    <source>
        <strain evidence="1">Iper-2018</strain>
    </source>
</reference>
<proteinExistence type="predicted"/>
<dbReference type="Proteomes" id="UP000805193">
    <property type="component" value="Unassembled WGS sequence"/>
</dbReference>
<protein>
    <submittedName>
        <fullName evidence="1">Uncharacterized protein</fullName>
    </submittedName>
</protein>
<evidence type="ECO:0000313" key="2">
    <source>
        <dbReference type="Proteomes" id="UP000805193"/>
    </source>
</evidence>
<sequence>MLGKSISVLLTFQGPQVPFYLKVDSAYTRCRSHRRSVQYCKACGEVGHRQDVCPLPNANHCPRCGEKVTPEGHEFHPRCKICDQPHETEGKVRKRRLKPGPPPLHVRKKNARGNQLLTWNADTREKAQHSQQGHQRCRVVEEAGLDGLTTGMEEKTTSHSWKAGEGRNAIKTARK</sequence>
<dbReference type="EMBL" id="JABSTQ010010573">
    <property type="protein sequence ID" value="KAG0419827.1"/>
    <property type="molecule type" value="Genomic_DNA"/>
</dbReference>
<evidence type="ECO:0000313" key="1">
    <source>
        <dbReference type="EMBL" id="KAG0419827.1"/>
    </source>
</evidence>
<gene>
    <name evidence="1" type="ORF">HPB47_003856</name>
</gene>
<comment type="caution">
    <text evidence="1">The sequence shown here is derived from an EMBL/GenBank/DDBJ whole genome shotgun (WGS) entry which is preliminary data.</text>
</comment>
<organism evidence="1 2">
    <name type="scientific">Ixodes persulcatus</name>
    <name type="common">Taiga tick</name>
    <dbReference type="NCBI Taxonomy" id="34615"/>
    <lineage>
        <taxon>Eukaryota</taxon>
        <taxon>Metazoa</taxon>
        <taxon>Ecdysozoa</taxon>
        <taxon>Arthropoda</taxon>
        <taxon>Chelicerata</taxon>
        <taxon>Arachnida</taxon>
        <taxon>Acari</taxon>
        <taxon>Parasitiformes</taxon>
        <taxon>Ixodida</taxon>
        <taxon>Ixodoidea</taxon>
        <taxon>Ixodidae</taxon>
        <taxon>Ixodinae</taxon>
        <taxon>Ixodes</taxon>
    </lineage>
</organism>
<accession>A0AC60PIB3</accession>
<keyword evidence="2" id="KW-1185">Reference proteome</keyword>
<name>A0AC60PIB3_IXOPE</name>